<evidence type="ECO:0000259" key="1">
    <source>
        <dbReference type="SMART" id="SM00731"/>
    </source>
</evidence>
<dbReference type="Pfam" id="PF10263">
    <property type="entry name" value="SprT-like"/>
    <property type="match status" value="1"/>
</dbReference>
<protein>
    <submittedName>
        <fullName evidence="2">Protein SprT-like protein</fullName>
    </submittedName>
</protein>
<dbReference type="Proteomes" id="UP000789707">
    <property type="component" value="Unassembled WGS sequence"/>
</dbReference>
<organism evidence="2 3">
    <name type="scientific">Periweissella fabaria</name>
    <dbReference type="NCBI Taxonomy" id="546157"/>
    <lineage>
        <taxon>Bacteria</taxon>
        <taxon>Bacillati</taxon>
        <taxon>Bacillota</taxon>
        <taxon>Bacilli</taxon>
        <taxon>Lactobacillales</taxon>
        <taxon>Lactobacillaceae</taxon>
        <taxon>Periweissella</taxon>
    </lineage>
</organism>
<feature type="domain" description="SprT-like" evidence="1">
    <location>
        <begin position="4"/>
        <end position="147"/>
    </location>
</feature>
<dbReference type="Pfam" id="PF17283">
    <property type="entry name" value="Zn_ribbon_SprT"/>
    <property type="match status" value="1"/>
</dbReference>
<keyword evidence="3" id="KW-1185">Reference proteome</keyword>
<accession>A0ABM8Z5X6</accession>
<gene>
    <name evidence="2" type="ORF">WFA24289_01061</name>
</gene>
<dbReference type="RefSeq" id="WP_230096788.1">
    <property type="nucleotide sequence ID" value="NZ_CAKKNS010000004.1"/>
</dbReference>
<dbReference type="NCBIfam" id="NF003339">
    <property type="entry name" value="PRK04351.1"/>
    <property type="match status" value="1"/>
</dbReference>
<dbReference type="EMBL" id="CAKKNS010000004">
    <property type="protein sequence ID" value="CAH0416748.1"/>
    <property type="molecule type" value="Genomic_DNA"/>
</dbReference>
<name>A0ABM8Z5X6_9LACO</name>
<sequence>MTDDELQVLVQKISVAFFEAPFVHQVTFNRRLRSTGGRYRLQDHNIEINPKMYTEHDLATLIGVIKHELVHYHLHLSGQAYQHGSREFKQLLKQVAGLRYAPKSQQNEVARKYHYVCYHCQIDYWRQRKIDLKRYVCGRCKGKLQLITI</sequence>
<proteinExistence type="predicted"/>
<reference evidence="2 3" key="1">
    <citation type="submission" date="2021-11" db="EMBL/GenBank/DDBJ databases">
        <authorList>
            <person name="Depoorter E."/>
        </authorList>
    </citation>
    <scope>NUCLEOTIDE SEQUENCE [LARGE SCALE GENOMIC DNA]</scope>
    <source>
        <strain evidence="2 3">LMG 24289</strain>
    </source>
</reference>
<dbReference type="SMART" id="SM00731">
    <property type="entry name" value="SprT"/>
    <property type="match status" value="1"/>
</dbReference>
<evidence type="ECO:0000313" key="2">
    <source>
        <dbReference type="EMBL" id="CAH0416748.1"/>
    </source>
</evidence>
<evidence type="ECO:0000313" key="3">
    <source>
        <dbReference type="Proteomes" id="UP000789707"/>
    </source>
</evidence>
<comment type="caution">
    <text evidence="2">The sequence shown here is derived from an EMBL/GenBank/DDBJ whole genome shotgun (WGS) entry which is preliminary data.</text>
</comment>
<dbReference type="InterPro" id="IPR035240">
    <property type="entry name" value="SprT_Zn_ribbon"/>
</dbReference>
<dbReference type="InterPro" id="IPR006640">
    <property type="entry name" value="SprT-like_domain"/>
</dbReference>